<proteinExistence type="predicted"/>
<reference evidence="1 2" key="1">
    <citation type="journal article" date="2011" name="J. Bacteriol.">
        <title>Complete genome sequence of the type strain Cupriavidus necator N-1.</title>
        <authorList>
            <person name="Poehlein A."/>
            <person name="Kusian B."/>
            <person name="Friedrich B."/>
            <person name="Daniel R."/>
            <person name="Bowien B."/>
        </authorList>
    </citation>
    <scope>NUCLEOTIDE SEQUENCE [LARGE SCALE GENOMIC DNA]</scope>
    <source>
        <strain evidence="2">ATCC 43291 / DSM 13513 / CCUG 52238 / LMG 8453 / N-1</strain>
        <plasmid evidence="1 2">pBB1</plasmid>
    </source>
</reference>
<gene>
    <name evidence="1" type="ordered locus">CNE_BB1p03910</name>
</gene>
<dbReference type="KEGG" id="cnc:CNE_BB1p03910"/>
<dbReference type="HOGENOM" id="CLU_3116968_0_0_4"/>
<dbReference type="Proteomes" id="UP000006798">
    <property type="component" value="Plasmid pBB1"/>
</dbReference>
<geneLocation type="plasmid" evidence="1 2">
    <name>pBB1</name>
</geneLocation>
<dbReference type="AlphaFoldDB" id="F8GWU5"/>
<name>F8GWU5_CUPNN</name>
<accession>F8GWU5</accession>
<sequence length="50" mass="5505">MGRPQALAPGCEIFALSAAMHRDNVTRDAEQIRLEEIQVVTQAPVPVYVL</sequence>
<organism evidence="1 2">
    <name type="scientific">Cupriavidus necator (strain ATCC 43291 / DSM 13513 / CCUG 52238 / LMG 8453 / N-1)</name>
    <name type="common">Ralstonia eutropha</name>
    <dbReference type="NCBI Taxonomy" id="1042878"/>
    <lineage>
        <taxon>Bacteria</taxon>
        <taxon>Pseudomonadati</taxon>
        <taxon>Pseudomonadota</taxon>
        <taxon>Betaproteobacteria</taxon>
        <taxon>Burkholderiales</taxon>
        <taxon>Burkholderiaceae</taxon>
        <taxon>Cupriavidus</taxon>
    </lineage>
</organism>
<evidence type="ECO:0000313" key="1">
    <source>
        <dbReference type="EMBL" id="AEI81815.1"/>
    </source>
</evidence>
<keyword evidence="1" id="KW-0614">Plasmid</keyword>
<dbReference type="EMBL" id="CP002879">
    <property type="protein sequence ID" value="AEI81815.1"/>
    <property type="molecule type" value="Genomic_DNA"/>
</dbReference>
<evidence type="ECO:0000313" key="2">
    <source>
        <dbReference type="Proteomes" id="UP000006798"/>
    </source>
</evidence>
<protein>
    <submittedName>
        <fullName evidence="1">Uncharacterized protein</fullName>
    </submittedName>
</protein>